<dbReference type="InterPro" id="IPR018165">
    <property type="entry name" value="Ala-tRNA-synth_IIc_core"/>
</dbReference>
<dbReference type="InterPro" id="IPR045864">
    <property type="entry name" value="aa-tRNA-synth_II/BPL/LPL"/>
</dbReference>
<keyword evidence="5" id="KW-0436">Ligase</keyword>
<keyword evidence="6" id="KW-0547">Nucleotide-binding</keyword>
<evidence type="ECO:0000256" key="7">
    <source>
        <dbReference type="ARBA" id="ARBA00022840"/>
    </source>
</evidence>
<dbReference type="Pfam" id="PF02272">
    <property type="entry name" value="DHHA1"/>
    <property type="match status" value="1"/>
</dbReference>
<keyword evidence="4" id="KW-0820">tRNA-binding</keyword>
<dbReference type="EMBL" id="BJWL01000006">
    <property type="protein sequence ID" value="GFY89772.1"/>
    <property type="molecule type" value="Genomic_DNA"/>
</dbReference>
<dbReference type="AlphaFoldDB" id="A0A7J0ETT9"/>
<dbReference type="PANTHER" id="PTHR11777:SF9">
    <property type="entry name" value="ALANINE--TRNA LIGASE, CYTOPLASMIC"/>
    <property type="match status" value="1"/>
</dbReference>
<dbReference type="InterPro" id="IPR018164">
    <property type="entry name" value="Ala-tRNA-synth_IIc_N"/>
</dbReference>
<comment type="similarity">
    <text evidence="1">Belongs to the class-II aminoacyl-tRNA synthetase family.</text>
</comment>
<evidence type="ECO:0000256" key="8">
    <source>
        <dbReference type="ARBA" id="ARBA00022884"/>
    </source>
</evidence>
<evidence type="ECO:0000256" key="4">
    <source>
        <dbReference type="ARBA" id="ARBA00022555"/>
    </source>
</evidence>
<dbReference type="Pfam" id="PF01411">
    <property type="entry name" value="tRNA-synt_2c"/>
    <property type="match status" value="1"/>
</dbReference>
<dbReference type="GO" id="GO:0006419">
    <property type="term" value="P:alanyl-tRNA aminoacylation"/>
    <property type="evidence" value="ECO:0007669"/>
    <property type="project" value="InterPro"/>
</dbReference>
<protein>
    <recommendedName>
        <fullName evidence="3">Alanine--tRNA ligase</fullName>
        <ecNumber evidence="2">6.1.1.7</ecNumber>
    </recommendedName>
</protein>
<dbReference type="GO" id="GO:0004813">
    <property type="term" value="F:alanine-tRNA ligase activity"/>
    <property type="evidence" value="ECO:0007669"/>
    <property type="project" value="UniProtKB-EC"/>
</dbReference>
<evidence type="ECO:0000256" key="3">
    <source>
        <dbReference type="ARBA" id="ARBA00017959"/>
    </source>
</evidence>
<proteinExistence type="inferred from homology"/>
<evidence type="ECO:0000256" key="5">
    <source>
        <dbReference type="ARBA" id="ARBA00022598"/>
    </source>
</evidence>
<evidence type="ECO:0000256" key="2">
    <source>
        <dbReference type="ARBA" id="ARBA00013168"/>
    </source>
</evidence>
<dbReference type="GO" id="GO:0005829">
    <property type="term" value="C:cytosol"/>
    <property type="evidence" value="ECO:0007669"/>
    <property type="project" value="TreeGrafter"/>
</dbReference>
<evidence type="ECO:0000259" key="11">
    <source>
        <dbReference type="PROSITE" id="PS50860"/>
    </source>
</evidence>
<dbReference type="GO" id="GO:0000049">
    <property type="term" value="F:tRNA binding"/>
    <property type="evidence" value="ECO:0007669"/>
    <property type="project" value="UniProtKB-KW"/>
</dbReference>
<dbReference type="CDD" id="cd00673">
    <property type="entry name" value="AlaRS_core"/>
    <property type="match status" value="1"/>
</dbReference>
<evidence type="ECO:0000313" key="13">
    <source>
        <dbReference type="Proteomes" id="UP000585474"/>
    </source>
</evidence>
<sequence length="433" mass="47876">MRDKGKAGEVAEIWGCGGRGRLAEGRQRLDWVDGKEEIKMDDSGLIIQKLALVRPTSFSSKHSNMKGTGELPKDMTSSGSLLSASIQPVIEELVESKSKDLLTSGDSIRRRFLDFYASRGHKVLPSASLVPDDPTVLLTIAGMLQFKPIFLGKVPRQVPRATTAQRCIRTNDIENVGRTSRHHTFFEMFGNFSFGDYFKKEAIKWAWELSTFEFGLPFERLWISVYEYDTRHLQYGMMSSEDVKSFMAIQVYTAACVPVEFMMQMGEEDNFWTSGVTGPCGPCSEIYYNFRPERGHSDVHYYCDYDYHVDVFHLPDLGDDTRVLVECIDDMDADSLKSAADYLVDTLQDPTAVVLGSSPGEGKVSLIAAFTPGVADMGIQAGKFIGPIAKLCGGGGGGRPNFSQAGGRKPENWLSALEKAQSELVSILSEKAS</sequence>
<evidence type="ECO:0000256" key="9">
    <source>
        <dbReference type="ARBA" id="ARBA00022917"/>
    </source>
</evidence>
<dbReference type="Gene3D" id="3.30.930.10">
    <property type="entry name" value="Bira Bifunctional Protein, Domain 2"/>
    <property type="match status" value="1"/>
</dbReference>
<dbReference type="PANTHER" id="PTHR11777">
    <property type="entry name" value="ALANYL-TRNA SYNTHETASE"/>
    <property type="match status" value="1"/>
</dbReference>
<keyword evidence="7" id="KW-0067">ATP-binding</keyword>
<evidence type="ECO:0000313" key="12">
    <source>
        <dbReference type="EMBL" id="GFY89772.1"/>
    </source>
</evidence>
<dbReference type="GO" id="GO:0005524">
    <property type="term" value="F:ATP binding"/>
    <property type="evidence" value="ECO:0007669"/>
    <property type="project" value="UniProtKB-KW"/>
</dbReference>
<keyword evidence="9" id="KW-0648">Protein biosynthesis</keyword>
<dbReference type="SUPFAM" id="SSF55681">
    <property type="entry name" value="Class II aaRS and biotin synthetases"/>
    <property type="match status" value="1"/>
</dbReference>
<dbReference type="InterPro" id="IPR003156">
    <property type="entry name" value="DHHA1_dom"/>
</dbReference>
<dbReference type="EC" id="6.1.1.7" evidence="2"/>
<dbReference type="PROSITE" id="PS50860">
    <property type="entry name" value="AA_TRNA_LIGASE_II_ALA"/>
    <property type="match status" value="1"/>
</dbReference>
<keyword evidence="13" id="KW-1185">Reference proteome</keyword>
<organism evidence="12 13">
    <name type="scientific">Actinidia rufa</name>
    <dbReference type="NCBI Taxonomy" id="165716"/>
    <lineage>
        <taxon>Eukaryota</taxon>
        <taxon>Viridiplantae</taxon>
        <taxon>Streptophyta</taxon>
        <taxon>Embryophyta</taxon>
        <taxon>Tracheophyta</taxon>
        <taxon>Spermatophyta</taxon>
        <taxon>Magnoliopsida</taxon>
        <taxon>eudicotyledons</taxon>
        <taxon>Gunneridae</taxon>
        <taxon>Pentapetalae</taxon>
        <taxon>asterids</taxon>
        <taxon>Ericales</taxon>
        <taxon>Actinidiaceae</taxon>
        <taxon>Actinidia</taxon>
    </lineage>
</organism>
<evidence type="ECO:0000256" key="6">
    <source>
        <dbReference type="ARBA" id="ARBA00022741"/>
    </source>
</evidence>
<reference evidence="12 13" key="1">
    <citation type="submission" date="2019-07" db="EMBL/GenBank/DDBJ databases">
        <title>De Novo Assembly of kiwifruit Actinidia rufa.</title>
        <authorList>
            <person name="Sugita-Konishi S."/>
            <person name="Sato K."/>
            <person name="Mori E."/>
            <person name="Abe Y."/>
            <person name="Kisaki G."/>
            <person name="Hamano K."/>
            <person name="Suezawa K."/>
            <person name="Otani M."/>
            <person name="Fukuda T."/>
            <person name="Manabe T."/>
            <person name="Gomi K."/>
            <person name="Tabuchi M."/>
            <person name="Akimitsu K."/>
            <person name="Kataoka I."/>
        </authorList>
    </citation>
    <scope>NUCLEOTIDE SEQUENCE [LARGE SCALE GENOMIC DNA]</scope>
    <source>
        <strain evidence="13">cv. Fuchu</strain>
    </source>
</reference>
<dbReference type="Proteomes" id="UP000585474">
    <property type="component" value="Unassembled WGS sequence"/>
</dbReference>
<dbReference type="GO" id="GO:0002161">
    <property type="term" value="F:aminoacyl-tRNA deacylase activity"/>
    <property type="evidence" value="ECO:0007669"/>
    <property type="project" value="TreeGrafter"/>
</dbReference>
<dbReference type="OrthoDB" id="1678852at2759"/>
<comment type="caution">
    <text evidence="12">The sequence shown here is derived from an EMBL/GenBank/DDBJ whole genome shotgun (WGS) entry which is preliminary data.</text>
</comment>
<gene>
    <name evidence="12" type="ORF">Acr_06g0017120</name>
</gene>
<evidence type="ECO:0000256" key="10">
    <source>
        <dbReference type="ARBA" id="ARBA00023146"/>
    </source>
</evidence>
<feature type="domain" description="Alanyl-transfer RNA synthetases family profile" evidence="11">
    <location>
        <begin position="103"/>
        <end position="346"/>
    </location>
</feature>
<evidence type="ECO:0000256" key="1">
    <source>
        <dbReference type="ARBA" id="ARBA00008226"/>
    </source>
</evidence>
<keyword evidence="10 12" id="KW-0030">Aminoacyl-tRNA synthetase</keyword>
<keyword evidence="8" id="KW-0694">RNA-binding</keyword>
<dbReference type="FunFam" id="3.10.310.40:FF:000001">
    <property type="entry name" value="Alanine--tRNA ligase"/>
    <property type="match status" value="1"/>
</dbReference>
<accession>A0A7J0ETT9</accession>
<dbReference type="InterPro" id="IPR050058">
    <property type="entry name" value="Ala-tRNA_ligase"/>
</dbReference>
<dbReference type="Gene3D" id="3.10.310.40">
    <property type="match status" value="1"/>
</dbReference>
<name>A0A7J0ETT9_9ERIC</name>